<dbReference type="EMBL" id="UYYF01004338">
    <property type="protein sequence ID" value="VDN02655.1"/>
    <property type="molecule type" value="Genomic_DNA"/>
</dbReference>
<feature type="region of interest" description="Disordered" evidence="6">
    <location>
        <begin position="1"/>
        <end position="31"/>
    </location>
</feature>
<dbReference type="Pfam" id="PF10404">
    <property type="entry name" value="BHD_2"/>
    <property type="match status" value="1"/>
</dbReference>
<dbReference type="GO" id="GO:0006289">
    <property type="term" value="P:nucleotide-excision repair"/>
    <property type="evidence" value="ECO:0007669"/>
    <property type="project" value="InterPro"/>
</dbReference>
<evidence type="ECO:0000259" key="9">
    <source>
        <dbReference type="SMART" id="SM01032"/>
    </source>
</evidence>
<proteinExistence type="inferred from homology"/>
<dbReference type="Pfam" id="PF03835">
    <property type="entry name" value="Rad4"/>
    <property type="match status" value="1"/>
</dbReference>
<evidence type="ECO:0000256" key="5">
    <source>
        <dbReference type="ARBA" id="ARBA00023242"/>
    </source>
</evidence>
<accession>A0A158RBS0</accession>
<dbReference type="InterPro" id="IPR036985">
    <property type="entry name" value="Transglutaminase-like_sf"/>
</dbReference>
<keyword evidence="5" id="KW-0539">Nucleus</keyword>
<protein>
    <submittedName>
        <fullName evidence="12">Rad4 domain-containing protein</fullName>
    </submittedName>
</protein>
<feature type="domain" description="Rad4 beta-hairpin" evidence="9">
    <location>
        <begin position="623"/>
        <end position="697"/>
    </location>
</feature>
<reference evidence="10 11" key="2">
    <citation type="submission" date="2018-11" db="EMBL/GenBank/DDBJ databases">
        <authorList>
            <consortium name="Pathogen Informatics"/>
        </authorList>
    </citation>
    <scope>NUCLEOTIDE SEQUENCE [LARGE SCALE GENOMIC DNA]</scope>
</reference>
<dbReference type="GO" id="GO:0003684">
    <property type="term" value="F:damaged DNA binding"/>
    <property type="evidence" value="ECO:0007669"/>
    <property type="project" value="InterPro"/>
</dbReference>
<dbReference type="SMART" id="SM01032">
    <property type="entry name" value="BHD_3"/>
    <property type="match status" value="1"/>
</dbReference>
<dbReference type="PANTHER" id="PTHR12135">
    <property type="entry name" value="DNA REPAIR PROTEIN XP-C / RAD4"/>
    <property type="match status" value="1"/>
</dbReference>
<dbReference type="InterPro" id="IPR018325">
    <property type="entry name" value="Rad4/PNGase_transGLS-fold"/>
</dbReference>
<dbReference type="InterPro" id="IPR038765">
    <property type="entry name" value="Papain-like_cys_pep_sf"/>
</dbReference>
<dbReference type="OMA" id="AQNARDY"/>
<dbReference type="GO" id="GO:0000111">
    <property type="term" value="C:nucleotide-excision repair factor 2 complex"/>
    <property type="evidence" value="ECO:0007669"/>
    <property type="project" value="TreeGrafter"/>
</dbReference>
<dbReference type="WBParaSite" id="TCLT_0000542201-mRNA-1">
    <property type="protein sequence ID" value="TCLT_0000542201-mRNA-1"/>
    <property type="gene ID" value="TCLT_0000542201"/>
</dbReference>
<reference evidence="12" key="1">
    <citation type="submission" date="2016-04" db="UniProtKB">
        <authorList>
            <consortium name="WormBaseParasite"/>
        </authorList>
    </citation>
    <scope>IDENTIFICATION</scope>
</reference>
<dbReference type="InterPro" id="IPR018327">
    <property type="entry name" value="BHD_2"/>
</dbReference>
<evidence type="ECO:0000256" key="1">
    <source>
        <dbReference type="ARBA" id="ARBA00004123"/>
    </source>
</evidence>
<feature type="region of interest" description="Disordered" evidence="6">
    <location>
        <begin position="363"/>
        <end position="396"/>
    </location>
</feature>
<dbReference type="OrthoDB" id="300780at2759"/>
<evidence type="ECO:0000256" key="3">
    <source>
        <dbReference type="ARBA" id="ARBA00022763"/>
    </source>
</evidence>
<keyword evidence="3" id="KW-0227">DNA damage</keyword>
<organism evidence="12">
    <name type="scientific">Thelazia callipaeda</name>
    <name type="common">Oriental eyeworm</name>
    <name type="synonym">Parasitic nematode</name>
    <dbReference type="NCBI Taxonomy" id="103827"/>
    <lineage>
        <taxon>Eukaryota</taxon>
        <taxon>Metazoa</taxon>
        <taxon>Ecdysozoa</taxon>
        <taxon>Nematoda</taxon>
        <taxon>Chromadorea</taxon>
        <taxon>Rhabditida</taxon>
        <taxon>Spirurina</taxon>
        <taxon>Spiruromorpha</taxon>
        <taxon>Thelazioidea</taxon>
        <taxon>Thelaziidae</taxon>
        <taxon>Thelazia</taxon>
    </lineage>
</organism>
<dbReference type="SMART" id="SM01030">
    <property type="entry name" value="BHD_1"/>
    <property type="match status" value="1"/>
</dbReference>
<dbReference type="Pfam" id="PF10405">
    <property type="entry name" value="BHD_3"/>
    <property type="match status" value="1"/>
</dbReference>
<dbReference type="FunFam" id="3.30.70.2460:FF:000001">
    <property type="entry name" value="DNA repair protein Rad4 family"/>
    <property type="match status" value="1"/>
</dbReference>
<dbReference type="Pfam" id="PF10403">
    <property type="entry name" value="BHD_1"/>
    <property type="match status" value="1"/>
</dbReference>
<dbReference type="GO" id="GO:0005737">
    <property type="term" value="C:cytoplasm"/>
    <property type="evidence" value="ECO:0007669"/>
    <property type="project" value="TreeGrafter"/>
</dbReference>
<feature type="compositionally biased region" description="Acidic residues" evidence="6">
    <location>
        <begin position="116"/>
        <end position="136"/>
    </location>
</feature>
<evidence type="ECO:0000313" key="10">
    <source>
        <dbReference type="EMBL" id="VDN02655.1"/>
    </source>
</evidence>
<dbReference type="InterPro" id="IPR004583">
    <property type="entry name" value="DNA_repair_Rad4"/>
</dbReference>
<feature type="domain" description="Rad4 beta-hairpin" evidence="8">
    <location>
        <begin position="561"/>
        <end position="616"/>
    </location>
</feature>
<comment type="subcellular location">
    <subcellularLocation>
        <location evidence="1">Nucleus</location>
    </subcellularLocation>
</comment>
<feature type="compositionally biased region" description="Polar residues" evidence="6">
    <location>
        <begin position="385"/>
        <end position="396"/>
    </location>
</feature>
<dbReference type="Proteomes" id="UP000276776">
    <property type="component" value="Unassembled WGS sequence"/>
</dbReference>
<dbReference type="SUPFAM" id="SSF54001">
    <property type="entry name" value="Cysteine proteinases"/>
    <property type="match status" value="1"/>
</dbReference>
<dbReference type="GO" id="GO:0003697">
    <property type="term" value="F:single-stranded DNA binding"/>
    <property type="evidence" value="ECO:0007669"/>
    <property type="project" value="TreeGrafter"/>
</dbReference>
<name>A0A158RBS0_THECL</name>
<comment type="similarity">
    <text evidence="2">Belongs to the XPC family.</text>
</comment>
<dbReference type="STRING" id="103827.A0A158RBS0"/>
<dbReference type="InterPro" id="IPR018326">
    <property type="entry name" value="Rad4_beta-hairpin_dom1"/>
</dbReference>
<sequence length="796" mass="93492">MTSVVPRRSSRRKRESEAPSDQNVVEKIDSKRVNVLKQGNVSKNTEVKDNARNYVARVSGRLCRNAKKKKEIMLENDLEPIIKKSRNGTDAGSTEDLKPNRQRQRNQSSKRKISDGEETYQDESSDSSISDDEWEDVDLTDQHNYEPSGMNDNVEVTISASRSKETEESKWAKFIRQQVNRKIRERQINCHKMHLLCYIAHLRVWIRALVRDEALASLCLSLIPEGYLAAAKHTFDVATAERFLKWFRSAFQRTYQSYVPKTDYWDYHVRRLKKLIEERVYENDKDLSSLLFLCLVSLNLPARLCLSCQPVTQKPSMNMLRSKYTEIFVEQNVDNSDSCEIWEMKLNEVLNKIEVKSDEDYCEKHNSKNRQRSKNEKKKKPNKNGDTISSKILSSGRQKCGQERNYWVEYWDRDDSKWICMDPWFGSVDMPESLEMSTTAPMHYVLCIDDDLGMRDVTARYASKFLSADVRRLRVEPSWWTNTLKLYRSKNRRRERIEDIAIHNELLSKPKPATIAEYKNHPLYVLKKDILKYEAIYPENQASIGQIRGIDIYPRSSVFHLDTSLNWMKQARVVKKEEKPYKVVKGRVNHRVAPELREPRSLELYGYWQTEPYVPPKVVDERIPRNEFGNIYVYKSSMVPEECVHVRLDGLVTIARKLDIDCVPAVVGWDFHKGGNHPIVDGCVVLKKHENMLRKVWKEFHQKKQIAFEQKRKERALKNWRRLTKGMLTMRKVRAKFLRMDRRSMRLAFFSGDVILQEIDEKLEDQVLTPAPDDTILSWPHTIFNLPESTVNRGRR</sequence>
<keyword evidence="4" id="KW-0234">DNA repair</keyword>
<dbReference type="Gene3D" id="3.90.260.10">
    <property type="entry name" value="Transglutaminase-like"/>
    <property type="match status" value="1"/>
</dbReference>
<dbReference type="GO" id="GO:0071942">
    <property type="term" value="C:XPC complex"/>
    <property type="evidence" value="ECO:0007669"/>
    <property type="project" value="TreeGrafter"/>
</dbReference>
<feature type="compositionally biased region" description="Basic residues" evidence="6">
    <location>
        <begin position="367"/>
        <end position="382"/>
    </location>
</feature>
<evidence type="ECO:0000313" key="12">
    <source>
        <dbReference type="WBParaSite" id="TCLT_0000542201-mRNA-1"/>
    </source>
</evidence>
<evidence type="ECO:0000256" key="2">
    <source>
        <dbReference type="ARBA" id="ARBA00009525"/>
    </source>
</evidence>
<dbReference type="GO" id="GO:0006298">
    <property type="term" value="P:mismatch repair"/>
    <property type="evidence" value="ECO:0007669"/>
    <property type="project" value="TreeGrafter"/>
</dbReference>
<evidence type="ECO:0000256" key="4">
    <source>
        <dbReference type="ARBA" id="ARBA00023204"/>
    </source>
</evidence>
<evidence type="ECO:0000259" key="7">
    <source>
        <dbReference type="SMART" id="SM01030"/>
    </source>
</evidence>
<dbReference type="InterPro" id="IPR018328">
    <property type="entry name" value="Rad4_beta-hairpin_dom3"/>
</dbReference>
<dbReference type="Gene3D" id="3.30.70.2460">
    <property type="entry name" value="Rad4, beta-hairpin domain BHD3"/>
    <property type="match status" value="1"/>
</dbReference>
<feature type="compositionally biased region" description="Basic residues" evidence="6">
    <location>
        <begin position="100"/>
        <end position="111"/>
    </location>
</feature>
<keyword evidence="11" id="KW-1185">Reference proteome</keyword>
<feature type="region of interest" description="Disordered" evidence="6">
    <location>
        <begin position="83"/>
        <end position="136"/>
    </location>
</feature>
<dbReference type="AlphaFoldDB" id="A0A158RBS0"/>
<evidence type="ECO:0000256" key="6">
    <source>
        <dbReference type="SAM" id="MobiDB-lite"/>
    </source>
</evidence>
<dbReference type="InterPro" id="IPR042488">
    <property type="entry name" value="Rad4_BHD3_sf"/>
</dbReference>
<evidence type="ECO:0000313" key="11">
    <source>
        <dbReference type="Proteomes" id="UP000276776"/>
    </source>
</evidence>
<dbReference type="Gene3D" id="2.20.20.110">
    <property type="entry name" value="Rad4, beta-hairpin domain BHD1"/>
    <property type="match status" value="1"/>
</dbReference>
<evidence type="ECO:0000259" key="8">
    <source>
        <dbReference type="SMART" id="SM01031"/>
    </source>
</evidence>
<dbReference type="PANTHER" id="PTHR12135:SF0">
    <property type="entry name" value="DNA REPAIR PROTEIN COMPLEMENTING XP-C CELLS"/>
    <property type="match status" value="1"/>
</dbReference>
<gene>
    <name evidence="10" type="ORF">TCLT_LOCUS5411</name>
</gene>
<dbReference type="SMART" id="SM01031">
    <property type="entry name" value="BHD_2"/>
    <property type="match status" value="1"/>
</dbReference>
<feature type="domain" description="Rad4 beta-hairpin" evidence="7">
    <location>
        <begin position="507"/>
        <end position="559"/>
    </location>
</feature>